<dbReference type="OrthoDB" id="5899875at2"/>
<dbReference type="NCBIfam" id="NF006511">
    <property type="entry name" value="PRK08951.1"/>
    <property type="match status" value="1"/>
</dbReference>
<dbReference type="PANTHER" id="PTHR42739">
    <property type="entry name" value="MALATE SYNTHASE G"/>
    <property type="match status" value="1"/>
</dbReference>
<dbReference type="Gene3D" id="2.170.170.11">
    <property type="entry name" value="Malate synthase G - maily-beta sub-domain"/>
    <property type="match status" value="1"/>
</dbReference>
<proteinExistence type="predicted"/>
<sequence>MTMSTATNNQNLQTEPMFDANAVLNAENVKAQRATEKQQRAKEILDSAFPLDEGSHQDVTNYMVYYCNLVACFADGRLTSLKNPSQFVALAGHKLEPDSILLKDDQGSHLEICLGARQGLKTLAEITDVQLESRTSLCTQSQSSHRYWISLMECGAKGDPIAHSVEKEFTSKSGDEYMLNRYC</sequence>
<evidence type="ECO:0000313" key="2">
    <source>
        <dbReference type="EMBL" id="SON48513.1"/>
    </source>
</evidence>
<feature type="domain" description="Malate synthase G alpha-beta insertion" evidence="1">
    <location>
        <begin position="39"/>
        <end position="103"/>
    </location>
</feature>
<accession>A0A2N8Z9H8</accession>
<evidence type="ECO:0000259" key="1">
    <source>
        <dbReference type="Pfam" id="PF20658"/>
    </source>
</evidence>
<gene>
    <name evidence="2" type="ORF">VTAP4600_A0534</name>
</gene>
<dbReference type="InterPro" id="IPR011076">
    <property type="entry name" value="Malate_synth_sf"/>
</dbReference>
<dbReference type="EMBL" id="LT960611">
    <property type="protein sequence ID" value="SON48513.1"/>
    <property type="molecule type" value="Genomic_DNA"/>
</dbReference>
<reference evidence="2 3" key="1">
    <citation type="submission" date="2017-10" db="EMBL/GenBank/DDBJ databases">
        <authorList>
            <person name="Banno H."/>
            <person name="Chua N.-H."/>
        </authorList>
    </citation>
    <scope>NUCLEOTIDE SEQUENCE [LARGE SCALE GENOMIC DNA]</scope>
    <source>
        <strain evidence="2">Vibrio tapetis CECT4600</strain>
    </source>
</reference>
<dbReference type="RefSeq" id="WP_102521353.1">
    <property type="nucleotide sequence ID" value="NZ_LT960611.1"/>
</dbReference>
<dbReference type="Pfam" id="PF20658">
    <property type="entry name" value="MSG_insertion"/>
    <property type="match status" value="1"/>
</dbReference>
<dbReference type="InterPro" id="IPR048357">
    <property type="entry name" value="MSG_insertion"/>
</dbReference>
<dbReference type="PANTHER" id="PTHR42739:SF1">
    <property type="entry name" value="MALATE SYNTHASE G"/>
    <property type="match status" value="1"/>
</dbReference>
<keyword evidence="3" id="KW-1185">Reference proteome</keyword>
<dbReference type="AlphaFoldDB" id="A0A2N8Z9H8"/>
<dbReference type="KEGG" id="vta:A0534"/>
<organism evidence="2 3">
    <name type="scientific">Vibrio tapetis subsp. tapetis</name>
    <dbReference type="NCBI Taxonomy" id="1671868"/>
    <lineage>
        <taxon>Bacteria</taxon>
        <taxon>Pseudomonadati</taxon>
        <taxon>Pseudomonadota</taxon>
        <taxon>Gammaproteobacteria</taxon>
        <taxon>Vibrionales</taxon>
        <taxon>Vibrionaceae</taxon>
        <taxon>Vibrio</taxon>
    </lineage>
</organism>
<dbReference type="GO" id="GO:0006097">
    <property type="term" value="P:glyoxylate cycle"/>
    <property type="evidence" value="ECO:0007669"/>
    <property type="project" value="InterPro"/>
</dbReference>
<name>A0A2N8Z9H8_9VIBR</name>
<dbReference type="GO" id="GO:0005829">
    <property type="term" value="C:cytosol"/>
    <property type="evidence" value="ECO:0007669"/>
    <property type="project" value="TreeGrafter"/>
</dbReference>
<evidence type="ECO:0000313" key="3">
    <source>
        <dbReference type="Proteomes" id="UP000235828"/>
    </source>
</evidence>
<dbReference type="SUPFAM" id="SSF51645">
    <property type="entry name" value="Malate synthase G"/>
    <property type="match status" value="1"/>
</dbReference>
<protein>
    <submittedName>
        <fullName evidence="2">Putative Malate synthase</fullName>
    </submittedName>
</protein>
<dbReference type="InterPro" id="IPR006253">
    <property type="entry name" value="Malate_synthG"/>
</dbReference>
<dbReference type="GO" id="GO:0000287">
    <property type="term" value="F:magnesium ion binding"/>
    <property type="evidence" value="ECO:0007669"/>
    <property type="project" value="TreeGrafter"/>
</dbReference>
<dbReference type="Proteomes" id="UP000235828">
    <property type="component" value="Chromosome A"/>
</dbReference>
<dbReference type="GO" id="GO:0004474">
    <property type="term" value="F:malate synthase activity"/>
    <property type="evidence" value="ECO:0007669"/>
    <property type="project" value="InterPro"/>
</dbReference>
<dbReference type="GO" id="GO:0009436">
    <property type="term" value="P:glyoxylate catabolic process"/>
    <property type="evidence" value="ECO:0007669"/>
    <property type="project" value="TreeGrafter"/>
</dbReference>